<sequence>MTSLPPDPALHALLAGYAPTPGVADEMMAAAPRPAWGPFLRHLAAMTPSDRDAARSRAEQYLRDAGVFYRLYADTGAVERDWPLSPVPVLIDRDEWDGVAAGLIQRAELLEAVVADLYGPARLVTGGHLPAGLIAANPEWLRPMVGVRPVGGHFLHLLAFEIGRGPDGRWLVLGDRTQAPSGIGFALETRMATARAYPGFYPTAPVQRLAGFLSDLRAALEGVRITPDGGVALLTPGPMNDTYYEHAYIARHLGIALLEGEDMAVRDGALTMRTVAGPRPVEVLWRRLDAAFADPLELDPGSRLGTPGLMEAVRAGRVAMVNALGSGVLEARALMAFLPRLAQVLLSEDLRLPNIATWWCGTAPEAAHVAAHAEDLHIGPAQATCLPFDSAARSAQPQGLDVAAWLGRDGAGLAAQERVTISTTPAPEGDVLVPRPMSLRAFALRTPQGWRVMPGGFARIGRAGDPTAIALQRGGAVADVWITGGAAERPAPLPGGAPASRPVRTVTALPARAADNLFWLGRYVERAEHDLRLLRGWHLRLAEGGATPGPLLAALGDHLRMRDCDPDASLAQVLAGPVAAARGCAAKLRDRFSTDGWVALEGAARAVADLDPAPGDDAARALAGVLARLAGFTGLVHDNMLRETGWRFLTLGRALERADAIAWTLAEFADPAAPEGSLDLAVEVGDSVLTHRRRHGSAIDRDSVVDLLALEGGNPRAVLFQLATLCAQIDALPAAQEIPPGRPGPAARAALRLHTRIATAEPCALDAAGLARLRTDLAALSERISEGWFV</sequence>
<dbReference type="Pfam" id="PF14403">
    <property type="entry name" value="CP_ATPgrasp_2"/>
    <property type="match status" value="1"/>
</dbReference>
<organism evidence="3 4">
    <name type="scientific">Rhodobaculum claviforme</name>
    <dbReference type="NCBI Taxonomy" id="1549854"/>
    <lineage>
        <taxon>Bacteria</taxon>
        <taxon>Pseudomonadati</taxon>
        <taxon>Pseudomonadota</taxon>
        <taxon>Alphaproteobacteria</taxon>
        <taxon>Rhodobacterales</taxon>
        <taxon>Paracoccaceae</taxon>
        <taxon>Rhodobaculum</taxon>
    </lineage>
</organism>
<feature type="domain" description="Circularly permuted ATP-grasp type 2" evidence="2">
    <location>
        <begin position="88"/>
        <end position="460"/>
    </location>
</feature>
<dbReference type="RefSeq" id="WP_201155382.1">
    <property type="nucleotide sequence ID" value="NZ_NHSD01000037.1"/>
</dbReference>
<dbReference type="Gene3D" id="3.40.50.11290">
    <property type="match status" value="1"/>
</dbReference>
<dbReference type="InterPro" id="IPR051680">
    <property type="entry name" value="ATP-dep_Glu-Cys_Ligase-2"/>
</dbReference>
<dbReference type="AlphaFoldDB" id="A0A934THU0"/>
<gene>
    <name evidence="3" type="ORF">CCR87_00510</name>
</gene>
<dbReference type="EMBL" id="NHSD01000037">
    <property type="protein sequence ID" value="MBK5925851.1"/>
    <property type="molecule type" value="Genomic_DNA"/>
</dbReference>
<dbReference type="SUPFAM" id="SSF56059">
    <property type="entry name" value="Glutathione synthetase ATP-binding domain-like"/>
    <property type="match status" value="1"/>
</dbReference>
<keyword evidence="4" id="KW-1185">Reference proteome</keyword>
<comment type="caution">
    <text evidence="3">The sequence shown here is derived from an EMBL/GenBank/DDBJ whole genome shotgun (WGS) entry which is preliminary data.</text>
</comment>
<evidence type="ECO:0000259" key="2">
    <source>
        <dbReference type="Pfam" id="PF14403"/>
    </source>
</evidence>
<dbReference type="Pfam" id="PF04168">
    <property type="entry name" value="Alpha-E"/>
    <property type="match status" value="1"/>
</dbReference>
<dbReference type="InterPro" id="IPR007296">
    <property type="entry name" value="DUF403"/>
</dbReference>
<evidence type="ECO:0000313" key="3">
    <source>
        <dbReference type="EMBL" id="MBK5925851.1"/>
    </source>
</evidence>
<proteinExistence type="predicted"/>
<dbReference type="PANTHER" id="PTHR34595">
    <property type="entry name" value="BLR5612 PROTEIN"/>
    <property type="match status" value="1"/>
</dbReference>
<evidence type="ECO:0000313" key="4">
    <source>
        <dbReference type="Proteomes" id="UP000706333"/>
    </source>
</evidence>
<dbReference type="InterPro" id="IPR025841">
    <property type="entry name" value="CP_ATPgrasp_2"/>
</dbReference>
<feature type="domain" description="DUF403" evidence="1">
    <location>
        <begin position="509"/>
        <end position="789"/>
    </location>
</feature>
<evidence type="ECO:0000259" key="1">
    <source>
        <dbReference type="Pfam" id="PF04168"/>
    </source>
</evidence>
<reference evidence="3" key="2">
    <citation type="journal article" date="2020" name="Microorganisms">
        <title>Osmotic Adaptation and Compatible Solute Biosynthesis of Phototrophic Bacteria as Revealed from Genome Analyses.</title>
        <authorList>
            <person name="Imhoff J.F."/>
            <person name="Rahn T."/>
            <person name="Kunzel S."/>
            <person name="Keller A."/>
            <person name="Neulinger S.C."/>
        </authorList>
    </citation>
    <scope>NUCLEOTIDE SEQUENCE</scope>
    <source>
        <strain evidence="3">LMG 28126</strain>
    </source>
</reference>
<name>A0A934THU0_9RHOB</name>
<protein>
    <recommendedName>
        <fullName evidence="5">DUF403 domain-containing protein</fullName>
    </recommendedName>
</protein>
<dbReference type="PANTHER" id="PTHR34595:SF2">
    <property type="entry name" value="BLR2978 PROTEIN"/>
    <property type="match status" value="1"/>
</dbReference>
<dbReference type="Proteomes" id="UP000706333">
    <property type="component" value="Unassembled WGS sequence"/>
</dbReference>
<reference evidence="3" key="1">
    <citation type="submission" date="2017-05" db="EMBL/GenBank/DDBJ databases">
        <authorList>
            <person name="Imhoff J.F."/>
            <person name="Rahn T."/>
            <person name="Kuenzel S."/>
            <person name="Neulinger S.C."/>
        </authorList>
    </citation>
    <scope>NUCLEOTIDE SEQUENCE</scope>
    <source>
        <strain evidence="3">LMG 28126</strain>
    </source>
</reference>
<accession>A0A934THU0</accession>
<evidence type="ECO:0008006" key="5">
    <source>
        <dbReference type="Google" id="ProtNLM"/>
    </source>
</evidence>